<dbReference type="PANTHER" id="PTHR37535:SF3">
    <property type="entry name" value="FLUG DOMAIN-CONTAINING PROTEIN"/>
    <property type="match status" value="1"/>
</dbReference>
<name>A0A6A6SZ42_9PLEO</name>
<keyword evidence="3" id="KW-1185">Reference proteome</keyword>
<organism evidence="2 3">
    <name type="scientific">Lophiostoma macrostomum CBS 122681</name>
    <dbReference type="NCBI Taxonomy" id="1314788"/>
    <lineage>
        <taxon>Eukaryota</taxon>
        <taxon>Fungi</taxon>
        <taxon>Dikarya</taxon>
        <taxon>Ascomycota</taxon>
        <taxon>Pezizomycotina</taxon>
        <taxon>Dothideomycetes</taxon>
        <taxon>Pleosporomycetidae</taxon>
        <taxon>Pleosporales</taxon>
        <taxon>Lophiostomataceae</taxon>
        <taxon>Lophiostoma</taxon>
    </lineage>
</organism>
<sequence>MKDFVRHVALGMDGQRGYDDSDSDTDEDEDRWIPPSMPERKRARRYANRNHLSHFARQSWKVDWFEYPLPGTRVIDWGLTLAILYSSARIGEYIESTARRGSGRGLRYKVRSQDLMVIAFLNEDNRPELAMQLTKDAKNMTNTPHRRPQHAFAEGRYPRPLYQNALIPYLAAFLSRRAFRDYKTLQELLAVTPTQEHRAFQIHWKEDLLEAPVILNQSTKGAKRIENAGAFGRLKKKNVALRNFVSFAAIGSSMQSRGNSTAKIMSIIWRISPSSSIL</sequence>
<dbReference type="EMBL" id="MU004393">
    <property type="protein sequence ID" value="KAF2652842.1"/>
    <property type="molecule type" value="Genomic_DNA"/>
</dbReference>
<protein>
    <submittedName>
        <fullName evidence="2">Uncharacterized protein</fullName>
    </submittedName>
</protein>
<proteinExistence type="predicted"/>
<dbReference type="AlphaFoldDB" id="A0A6A6SZ42"/>
<evidence type="ECO:0000313" key="3">
    <source>
        <dbReference type="Proteomes" id="UP000799324"/>
    </source>
</evidence>
<reference evidence="2" key="1">
    <citation type="journal article" date="2020" name="Stud. Mycol.">
        <title>101 Dothideomycetes genomes: a test case for predicting lifestyles and emergence of pathogens.</title>
        <authorList>
            <person name="Haridas S."/>
            <person name="Albert R."/>
            <person name="Binder M."/>
            <person name="Bloem J."/>
            <person name="Labutti K."/>
            <person name="Salamov A."/>
            <person name="Andreopoulos B."/>
            <person name="Baker S."/>
            <person name="Barry K."/>
            <person name="Bills G."/>
            <person name="Bluhm B."/>
            <person name="Cannon C."/>
            <person name="Castanera R."/>
            <person name="Culley D."/>
            <person name="Daum C."/>
            <person name="Ezra D."/>
            <person name="Gonzalez J."/>
            <person name="Henrissat B."/>
            <person name="Kuo A."/>
            <person name="Liang C."/>
            <person name="Lipzen A."/>
            <person name="Lutzoni F."/>
            <person name="Magnuson J."/>
            <person name="Mondo S."/>
            <person name="Nolan M."/>
            <person name="Ohm R."/>
            <person name="Pangilinan J."/>
            <person name="Park H.-J."/>
            <person name="Ramirez L."/>
            <person name="Alfaro M."/>
            <person name="Sun H."/>
            <person name="Tritt A."/>
            <person name="Yoshinaga Y."/>
            <person name="Zwiers L.-H."/>
            <person name="Turgeon B."/>
            <person name="Goodwin S."/>
            <person name="Spatafora J."/>
            <person name="Crous P."/>
            <person name="Grigoriev I."/>
        </authorList>
    </citation>
    <scope>NUCLEOTIDE SEQUENCE</scope>
    <source>
        <strain evidence="2">CBS 122681</strain>
    </source>
</reference>
<dbReference type="PANTHER" id="PTHR37535">
    <property type="entry name" value="FLUG DOMAIN PROTEIN"/>
    <property type="match status" value="1"/>
</dbReference>
<dbReference type="Proteomes" id="UP000799324">
    <property type="component" value="Unassembled WGS sequence"/>
</dbReference>
<evidence type="ECO:0000256" key="1">
    <source>
        <dbReference type="SAM" id="MobiDB-lite"/>
    </source>
</evidence>
<dbReference type="OrthoDB" id="3794568at2759"/>
<evidence type="ECO:0000313" key="2">
    <source>
        <dbReference type="EMBL" id="KAF2652842.1"/>
    </source>
</evidence>
<feature type="region of interest" description="Disordered" evidence="1">
    <location>
        <begin position="13"/>
        <end position="36"/>
    </location>
</feature>
<gene>
    <name evidence="2" type="ORF">K491DRAFT_663130</name>
</gene>
<accession>A0A6A6SZ42</accession>
<feature type="compositionally biased region" description="Acidic residues" evidence="1">
    <location>
        <begin position="20"/>
        <end position="30"/>
    </location>
</feature>